<dbReference type="Proteomes" id="UP000218238">
    <property type="component" value="Unassembled WGS sequence"/>
</dbReference>
<sequence length="131" mass="15603">MLGMNIYQNSFKNMLIPAIFVIALWVVFVLCLIPLFSKHRFYFHIPAISFPTAPKPRYKPRRTKTTKRNKPQAPNIYKGVKQETRSHLLKLVGNDIETASRLVDYSVQRNPGREMQWHWEKAVWDLERDRY</sequence>
<comment type="caution">
    <text evidence="3">The sequence shown here is derived from an EMBL/GenBank/DDBJ whole genome shotgun (WGS) entry which is preliminary data.</text>
</comment>
<feature type="compositionally biased region" description="Basic residues" evidence="1">
    <location>
        <begin position="56"/>
        <end position="70"/>
    </location>
</feature>
<gene>
    <name evidence="3" type="ORF">CK510_17035</name>
</gene>
<accession>A0A2A2TGK9</accession>
<keyword evidence="2" id="KW-0812">Transmembrane</keyword>
<name>A0A2A2TGK9_9CYAN</name>
<keyword evidence="4" id="KW-1185">Reference proteome</keyword>
<proteinExistence type="predicted"/>
<keyword evidence="2" id="KW-0472">Membrane</keyword>
<protein>
    <submittedName>
        <fullName evidence="3">Uncharacterized protein</fullName>
    </submittedName>
</protein>
<evidence type="ECO:0000256" key="1">
    <source>
        <dbReference type="SAM" id="MobiDB-lite"/>
    </source>
</evidence>
<reference evidence="3 4" key="1">
    <citation type="submission" date="2017-08" db="EMBL/GenBank/DDBJ databases">
        <title>Draft genome sequence of filamentous cyanobacterium Calothrix elsteri CCALA 953.</title>
        <authorList>
            <person name="Gagunashvili A.N."/>
            <person name="Elster J."/>
            <person name="Andresson O.S."/>
        </authorList>
    </citation>
    <scope>NUCLEOTIDE SEQUENCE [LARGE SCALE GENOMIC DNA]</scope>
    <source>
        <strain evidence="3 4">CCALA 953</strain>
    </source>
</reference>
<organism evidence="3 4">
    <name type="scientific">Brunnivagina elsteri CCALA 953</name>
    <dbReference type="NCBI Taxonomy" id="987040"/>
    <lineage>
        <taxon>Bacteria</taxon>
        <taxon>Bacillati</taxon>
        <taxon>Cyanobacteriota</taxon>
        <taxon>Cyanophyceae</taxon>
        <taxon>Nostocales</taxon>
        <taxon>Calotrichaceae</taxon>
        <taxon>Brunnivagina</taxon>
    </lineage>
</organism>
<dbReference type="AlphaFoldDB" id="A0A2A2TGK9"/>
<feature type="region of interest" description="Disordered" evidence="1">
    <location>
        <begin position="51"/>
        <end position="77"/>
    </location>
</feature>
<evidence type="ECO:0000313" key="4">
    <source>
        <dbReference type="Proteomes" id="UP000218238"/>
    </source>
</evidence>
<feature type="transmembrane region" description="Helical" evidence="2">
    <location>
        <begin position="14"/>
        <end position="36"/>
    </location>
</feature>
<keyword evidence="2" id="KW-1133">Transmembrane helix</keyword>
<evidence type="ECO:0000313" key="3">
    <source>
        <dbReference type="EMBL" id="PAX52862.1"/>
    </source>
</evidence>
<dbReference type="EMBL" id="NTFS01000192">
    <property type="protein sequence ID" value="PAX52862.1"/>
    <property type="molecule type" value="Genomic_DNA"/>
</dbReference>
<evidence type="ECO:0000256" key="2">
    <source>
        <dbReference type="SAM" id="Phobius"/>
    </source>
</evidence>